<keyword evidence="1" id="KW-1133">Transmembrane helix</keyword>
<evidence type="ECO:0000313" key="3">
    <source>
        <dbReference type="Proteomes" id="UP000787322"/>
    </source>
</evidence>
<evidence type="ECO:0000256" key="1">
    <source>
        <dbReference type="SAM" id="Phobius"/>
    </source>
</evidence>
<accession>A0A9D6ADW2</accession>
<name>A0A9D6ADW2_9ACTN</name>
<feature type="transmembrane region" description="Helical" evidence="1">
    <location>
        <begin position="27"/>
        <end position="45"/>
    </location>
</feature>
<gene>
    <name evidence="2" type="ORF">HXK24_00230</name>
</gene>
<protein>
    <submittedName>
        <fullName evidence="2">Class III signal peptide-containing protein</fullName>
    </submittedName>
</protein>
<dbReference type="AlphaFoldDB" id="A0A9D6ADW2"/>
<comment type="caution">
    <text evidence="2">The sequence shown here is derived from an EMBL/GenBank/DDBJ whole genome shotgun (WGS) entry which is preliminary data.</text>
</comment>
<sequence length="63" mass="7140">MMMYLYQFFRYFRDLKEDESGQGTTEYAILVGVLVVIAIVAIIAFKGKVSELWEAITSGINSL</sequence>
<dbReference type="EMBL" id="JABZGU010000002">
    <property type="protein sequence ID" value="MBF4802250.1"/>
    <property type="molecule type" value="Genomic_DNA"/>
</dbReference>
<evidence type="ECO:0000313" key="2">
    <source>
        <dbReference type="EMBL" id="MBF4802250.1"/>
    </source>
</evidence>
<keyword evidence="1" id="KW-0472">Membrane</keyword>
<keyword evidence="1" id="KW-0812">Transmembrane</keyword>
<dbReference type="Proteomes" id="UP000787322">
    <property type="component" value="Unassembled WGS sequence"/>
</dbReference>
<reference evidence="2" key="1">
    <citation type="submission" date="2020-04" db="EMBL/GenBank/DDBJ databases">
        <title>Deep metagenomics examines the oral microbiome during advanced dental caries in children, revealing novel taxa and co-occurrences with host molecules.</title>
        <authorList>
            <person name="Baker J.L."/>
            <person name="Morton J.T."/>
            <person name="Dinis M."/>
            <person name="Alvarez R."/>
            <person name="Tran N.C."/>
            <person name="Knight R."/>
            <person name="Edlund A."/>
        </authorList>
    </citation>
    <scope>NUCLEOTIDE SEQUENCE</scope>
    <source>
        <strain evidence="2">JCVI_3_bin.11</strain>
    </source>
</reference>
<organism evidence="2 3">
    <name type="scientific">Lancefieldella parvula</name>
    <dbReference type="NCBI Taxonomy" id="1382"/>
    <lineage>
        <taxon>Bacteria</taxon>
        <taxon>Bacillati</taxon>
        <taxon>Actinomycetota</taxon>
        <taxon>Coriobacteriia</taxon>
        <taxon>Coriobacteriales</taxon>
        <taxon>Atopobiaceae</taxon>
        <taxon>Lancefieldella</taxon>
    </lineage>
</organism>
<proteinExistence type="predicted"/>